<keyword evidence="6" id="KW-0539">Nucleus</keyword>
<dbReference type="SUPFAM" id="SSF57701">
    <property type="entry name" value="Zn2/Cys6 DNA-binding domain"/>
    <property type="match status" value="1"/>
</dbReference>
<evidence type="ECO:0000313" key="9">
    <source>
        <dbReference type="Proteomes" id="UP000664132"/>
    </source>
</evidence>
<evidence type="ECO:0000256" key="5">
    <source>
        <dbReference type="ARBA" id="ARBA00023163"/>
    </source>
</evidence>
<dbReference type="PROSITE" id="PS00463">
    <property type="entry name" value="ZN2_CY6_FUNGAL_1"/>
    <property type="match status" value="1"/>
</dbReference>
<dbReference type="InterPro" id="IPR021858">
    <property type="entry name" value="Fun_TF"/>
</dbReference>
<protein>
    <recommendedName>
        <fullName evidence="7">Zn(2)-C6 fungal-type domain-containing protein</fullName>
    </recommendedName>
</protein>
<keyword evidence="1" id="KW-0479">Metal-binding</keyword>
<proteinExistence type="predicted"/>
<dbReference type="EMBL" id="JAFJYH010000191">
    <property type="protein sequence ID" value="KAG4416299.1"/>
    <property type="molecule type" value="Genomic_DNA"/>
</dbReference>
<evidence type="ECO:0000256" key="6">
    <source>
        <dbReference type="ARBA" id="ARBA00023242"/>
    </source>
</evidence>
<dbReference type="GO" id="GO:0003677">
    <property type="term" value="F:DNA binding"/>
    <property type="evidence" value="ECO:0007669"/>
    <property type="project" value="UniProtKB-KW"/>
</dbReference>
<keyword evidence="9" id="KW-1185">Reference proteome</keyword>
<evidence type="ECO:0000313" key="8">
    <source>
        <dbReference type="EMBL" id="KAG4416299.1"/>
    </source>
</evidence>
<evidence type="ECO:0000256" key="2">
    <source>
        <dbReference type="ARBA" id="ARBA00022833"/>
    </source>
</evidence>
<dbReference type="Pfam" id="PF11951">
    <property type="entry name" value="Fungal_trans_2"/>
    <property type="match status" value="1"/>
</dbReference>
<evidence type="ECO:0000256" key="4">
    <source>
        <dbReference type="ARBA" id="ARBA00023125"/>
    </source>
</evidence>
<evidence type="ECO:0000256" key="1">
    <source>
        <dbReference type="ARBA" id="ARBA00022723"/>
    </source>
</evidence>
<dbReference type="PANTHER" id="PTHR36206">
    <property type="entry name" value="ASPERCRYPTIN BIOSYNTHESIS CLUSTER-SPECIFIC TRANSCRIPTION REGULATOR ATNN-RELATED"/>
    <property type="match status" value="1"/>
</dbReference>
<dbReference type="PANTHER" id="PTHR36206:SF16">
    <property type="entry name" value="TRANSCRIPTION FACTOR DOMAIN-CONTAINING PROTEIN-RELATED"/>
    <property type="match status" value="1"/>
</dbReference>
<keyword evidence="2" id="KW-0862">Zinc</keyword>
<name>A0A8H7T739_9HELO</name>
<evidence type="ECO:0000259" key="7">
    <source>
        <dbReference type="PROSITE" id="PS50048"/>
    </source>
</evidence>
<reference evidence="8" key="1">
    <citation type="submission" date="2021-02" db="EMBL/GenBank/DDBJ databases">
        <title>Genome sequence Cadophora malorum strain M34.</title>
        <authorList>
            <person name="Stefanovic E."/>
            <person name="Vu D."/>
            <person name="Scully C."/>
            <person name="Dijksterhuis J."/>
            <person name="Roader J."/>
            <person name="Houbraken J."/>
        </authorList>
    </citation>
    <scope>NUCLEOTIDE SEQUENCE</scope>
    <source>
        <strain evidence="8">M34</strain>
    </source>
</reference>
<dbReference type="PROSITE" id="PS50048">
    <property type="entry name" value="ZN2_CY6_FUNGAL_2"/>
    <property type="match status" value="1"/>
</dbReference>
<keyword evidence="5" id="KW-0804">Transcription</keyword>
<keyword evidence="3" id="KW-0805">Transcription regulation</keyword>
<dbReference type="InterPro" id="IPR036864">
    <property type="entry name" value="Zn2-C6_fun-type_DNA-bd_sf"/>
</dbReference>
<dbReference type="OrthoDB" id="2593732at2759"/>
<keyword evidence="4" id="KW-0238">DNA-binding</keyword>
<organism evidence="8 9">
    <name type="scientific">Cadophora malorum</name>
    <dbReference type="NCBI Taxonomy" id="108018"/>
    <lineage>
        <taxon>Eukaryota</taxon>
        <taxon>Fungi</taxon>
        <taxon>Dikarya</taxon>
        <taxon>Ascomycota</taxon>
        <taxon>Pezizomycotina</taxon>
        <taxon>Leotiomycetes</taxon>
        <taxon>Helotiales</taxon>
        <taxon>Ploettnerulaceae</taxon>
        <taxon>Cadophora</taxon>
    </lineage>
</organism>
<dbReference type="AlphaFoldDB" id="A0A8H7T739"/>
<gene>
    <name evidence="8" type="ORF">IFR04_010580</name>
</gene>
<dbReference type="Proteomes" id="UP000664132">
    <property type="component" value="Unassembled WGS sequence"/>
</dbReference>
<evidence type="ECO:0000256" key="3">
    <source>
        <dbReference type="ARBA" id="ARBA00023015"/>
    </source>
</evidence>
<sequence length="623" mass="69650">MNALMSKKKVRASHTKSKTGCRTCKIRRVKCDESRPGCKNCCSTGRKCDGYGIWATISVPTTKEHVPVVSVVQDVIPQPRSDSPPGRFNMTVLVSLPSLVTAKLNNEELACLDFFRSTTIVKLPGVFYSHFWQELVLQASVAEPAVLHAVIALASAHRIEEESLRPRGVVSSSDQTELTRREVFTIQEYSKAINLLQNRKTEDRTASLRVVLITCVLFVTLDLLRGEYGNAMTHTQSGWKLMKELQSDNETKSCPQPEVDMSSDCTSVDESLSESLACLSVQSALFGCKTATSHLEISQPTSLFDMKIPAKFRNMSEARRSFNILLGDVLVLTQKCRSHDFRGTPYPSEIVSRQVCLQSAIASWKMAYSRSRDHISRQSTNEHNVLGVYLLRVFLSMTSIMAETALCHGRQALFDDYTSHFTSIITQTLQLLKRVAHQKMEMKARFDDGERAADFIADVGLLPFTYYTALKCRVPWIRRQAIALLLTTPIREGMWDSFIMGNVARQIMTAEEDGFFDSWADEIEAGPFDSPVERNERLKHIPTLPESSRFYDVELEMFDPLKGAGKLMLRRRKDDVEGGWEEIACPFDFSGLKKSASSKLDYSLLFSDGSPGLSSGSGSSAAS</sequence>
<dbReference type="InterPro" id="IPR001138">
    <property type="entry name" value="Zn2Cys6_DnaBD"/>
</dbReference>
<dbReference type="Gene3D" id="4.10.240.10">
    <property type="entry name" value="Zn(2)-C6 fungal-type DNA-binding domain"/>
    <property type="match status" value="1"/>
</dbReference>
<dbReference type="GO" id="GO:0008270">
    <property type="term" value="F:zinc ion binding"/>
    <property type="evidence" value="ECO:0007669"/>
    <property type="project" value="InterPro"/>
</dbReference>
<accession>A0A8H7T739</accession>
<dbReference type="InterPro" id="IPR052360">
    <property type="entry name" value="Transcr_Regulatory_Proteins"/>
</dbReference>
<comment type="caution">
    <text evidence="8">The sequence shown here is derived from an EMBL/GenBank/DDBJ whole genome shotgun (WGS) entry which is preliminary data.</text>
</comment>
<feature type="domain" description="Zn(2)-C6 fungal-type" evidence="7">
    <location>
        <begin position="20"/>
        <end position="48"/>
    </location>
</feature>
<dbReference type="GO" id="GO:0000981">
    <property type="term" value="F:DNA-binding transcription factor activity, RNA polymerase II-specific"/>
    <property type="evidence" value="ECO:0007669"/>
    <property type="project" value="InterPro"/>
</dbReference>